<organism evidence="1">
    <name type="scientific">Caulerpa lentillifera</name>
    <dbReference type="NCBI Taxonomy" id="148947"/>
    <lineage>
        <taxon>Eukaryota</taxon>
        <taxon>Viridiplantae</taxon>
        <taxon>Chlorophyta</taxon>
        <taxon>core chlorophytes</taxon>
        <taxon>Ulvophyceae</taxon>
        <taxon>TCBD clade</taxon>
        <taxon>Bryopsidales</taxon>
        <taxon>Halimedineae</taxon>
        <taxon>Caulerpaceae</taxon>
        <taxon>Caulerpa</taxon>
    </lineage>
</organism>
<name>A0A2Z2QKM7_9CHLO</name>
<geneLocation type="mitochondrion" evidence="1"/>
<dbReference type="RefSeq" id="YP_009504752.1">
    <property type="nucleotide sequence ID" value="NC_038217.1"/>
</dbReference>
<evidence type="ECO:0000313" key="1">
    <source>
        <dbReference type="EMBL" id="AST24229.1"/>
    </source>
</evidence>
<dbReference type="EMBL" id="KX761577">
    <property type="protein sequence ID" value="AST24229.1"/>
    <property type="molecule type" value="Genomic_DNA"/>
</dbReference>
<sequence>MRLRLTVVGGGTVVCFFPVGYPSPSEPAVGLSYVRSQERPLFSSDGWCYRNPSPHEKGRAASYSKRPRVSVGLSQQRPTKKAGLAKCAYNFLKATPSISTEYYNNQKYGKERSYFIKPLRQKNNGQERFFEKAKALQKPEGLFQTPLAQALLKPEGLFQTPQGQGQGLGLFLAQGR</sequence>
<proteinExistence type="predicted"/>
<dbReference type="AlphaFoldDB" id="A0A2Z2QKM7"/>
<protein>
    <submittedName>
        <fullName evidence="1">Uncharacterized protein</fullName>
    </submittedName>
</protein>
<dbReference type="GeneID" id="37544004"/>
<keyword evidence="1" id="KW-0496">Mitochondrion</keyword>
<accession>A0A2Z2QKM7</accession>
<gene>
    <name evidence="1" type="primary">orf176</name>
</gene>
<reference evidence="1" key="1">
    <citation type="journal article" date="2018" name="Gene">
        <title>The complete mitochondrial genome of the Caulerpa lentillifera (Ulvophyceae, Chlorophyta): Sequence, genome content, organization structure and phylogenetic consideration.</title>
        <authorList>
            <person name="Zheng F."/>
            <person name="Liu H."/>
            <person name="Jiang M."/>
            <person name="Xu Z."/>
            <person name="Wang Z."/>
            <person name="Wang C."/>
            <person name="Du F."/>
            <person name="Shen Z."/>
            <person name="Wang B."/>
        </authorList>
    </citation>
    <scope>NUCLEOTIDE SEQUENCE</scope>
</reference>